<dbReference type="RefSeq" id="XP_002770270.1">
    <property type="nucleotide sequence ID" value="XM_002770224.1"/>
</dbReference>
<evidence type="ECO:0000256" key="6">
    <source>
        <dbReference type="PIRSR" id="PIRSR601382-2"/>
    </source>
</evidence>
<dbReference type="Proteomes" id="UP000000599">
    <property type="component" value="Chromosome D"/>
</dbReference>
<dbReference type="EMBL" id="CR382136">
    <property type="protein sequence ID" value="CAR65626.1"/>
    <property type="molecule type" value="Genomic_DNA"/>
</dbReference>
<dbReference type="Gene3D" id="1.50.10.10">
    <property type="match status" value="1"/>
</dbReference>
<keyword evidence="3" id="KW-0256">Endoplasmic reticulum</keyword>
<dbReference type="Pfam" id="PF01532">
    <property type="entry name" value="Glyco_hydro_47"/>
    <property type="match status" value="1"/>
</dbReference>
<dbReference type="GO" id="GO:0005975">
    <property type="term" value="P:carbohydrate metabolic process"/>
    <property type="evidence" value="ECO:0007669"/>
    <property type="project" value="InterPro"/>
</dbReference>
<keyword evidence="7" id="KW-0378">Hydrolase</keyword>
<evidence type="ECO:0000256" key="5">
    <source>
        <dbReference type="PIRSR" id="PIRSR601382-1"/>
    </source>
</evidence>
<dbReference type="PRINTS" id="PR00747">
    <property type="entry name" value="GLYHDRLASE47"/>
</dbReference>
<dbReference type="FunCoup" id="B5RTE1">
    <property type="interactions" value="547"/>
</dbReference>
<dbReference type="HOGENOM" id="CLU_003818_5_3_1"/>
<dbReference type="OMA" id="KNWIFST"/>
<dbReference type="eggNOG" id="KOG2429">
    <property type="taxonomic scope" value="Eukaryota"/>
</dbReference>
<keyword evidence="4" id="KW-0325">Glycoprotein</keyword>
<dbReference type="InterPro" id="IPR036026">
    <property type="entry name" value="Seven-hairpin_glycosidases"/>
</dbReference>
<dbReference type="GO" id="GO:0097466">
    <property type="term" value="P:ubiquitin-dependent glycoprotein ERAD pathway"/>
    <property type="evidence" value="ECO:0007669"/>
    <property type="project" value="EnsemblFungi"/>
</dbReference>
<dbReference type="GO" id="GO:0005509">
    <property type="term" value="F:calcium ion binding"/>
    <property type="evidence" value="ECO:0007669"/>
    <property type="project" value="InterPro"/>
</dbReference>
<feature type="signal peptide" evidence="8">
    <location>
        <begin position="1"/>
        <end position="25"/>
    </location>
</feature>
<dbReference type="InterPro" id="IPR044674">
    <property type="entry name" value="EDEM1/2/3"/>
</dbReference>
<reference evidence="9 10" key="1">
    <citation type="journal article" date="2004" name="Nature">
        <title>Genome evolution in yeasts.</title>
        <authorList>
            <consortium name="Genolevures"/>
            <person name="Dujon B."/>
            <person name="Sherman D."/>
            <person name="Fischer G."/>
            <person name="Durrens P."/>
            <person name="Casaregola S."/>
            <person name="Lafontaine I."/>
            <person name="de Montigny J."/>
            <person name="Marck C."/>
            <person name="Neuveglise C."/>
            <person name="Talla E."/>
            <person name="Goffard N."/>
            <person name="Frangeul L."/>
            <person name="Aigle M."/>
            <person name="Anthouard V."/>
            <person name="Babour A."/>
            <person name="Barbe V."/>
            <person name="Barnay S."/>
            <person name="Blanchin S."/>
            <person name="Beckerich J.M."/>
            <person name="Beyne E."/>
            <person name="Bleykasten C."/>
            <person name="Boisrame A."/>
            <person name="Boyer J."/>
            <person name="Cattolico L."/>
            <person name="Confanioleri F."/>
            <person name="de Daruvar A."/>
            <person name="Despons L."/>
            <person name="Fabre E."/>
            <person name="Fairhead C."/>
            <person name="Ferry-Dumazet H."/>
            <person name="Groppi A."/>
            <person name="Hantraye F."/>
            <person name="Hennequin C."/>
            <person name="Jauniaux N."/>
            <person name="Joyet P."/>
            <person name="Kachouri R."/>
            <person name="Kerrest A."/>
            <person name="Koszul R."/>
            <person name="Lemaire M."/>
            <person name="Lesur I."/>
            <person name="Ma L."/>
            <person name="Muller H."/>
            <person name="Nicaud J.M."/>
            <person name="Nikolski M."/>
            <person name="Oztas S."/>
            <person name="Ozier-Kalogeropoulos O."/>
            <person name="Pellenz S."/>
            <person name="Potier S."/>
            <person name="Richard G.F."/>
            <person name="Straub M.L."/>
            <person name="Suleau A."/>
            <person name="Swennene D."/>
            <person name="Tekaia F."/>
            <person name="Wesolowski-Louvel M."/>
            <person name="Westhof E."/>
            <person name="Wirth B."/>
            <person name="Zeniou-Meyer M."/>
            <person name="Zivanovic I."/>
            <person name="Bolotin-Fukuhara M."/>
            <person name="Thierry A."/>
            <person name="Bouchier C."/>
            <person name="Caudron B."/>
            <person name="Scarpelli C."/>
            <person name="Gaillardin C."/>
            <person name="Weissenbach J."/>
            <person name="Wincker P."/>
            <person name="Souciet J.L."/>
        </authorList>
    </citation>
    <scope>NUCLEOTIDE SEQUENCE [LARGE SCALE GENOMIC DNA]</scope>
    <source>
        <strain evidence="10">ATCC 36239 / CBS 767 / BCRC 21394 / JCM 1990 / NBRC 0083 / IGC 2968</strain>
    </source>
</reference>
<feature type="active site" evidence="5">
    <location>
        <position position="423"/>
    </location>
</feature>
<dbReference type="PANTHER" id="PTHR45679">
    <property type="entry name" value="ER DEGRADATION-ENHANCING ALPHA-MANNOSIDASE-LIKE PROTEIN 2"/>
    <property type="match status" value="1"/>
</dbReference>
<dbReference type="STRING" id="284592.B5RTE1"/>
<dbReference type="GO" id="GO:0106055">
    <property type="term" value="C:mannosyl-oligosaccharide 1,2-alpha-mannosidase complex"/>
    <property type="evidence" value="ECO:0007669"/>
    <property type="project" value="EnsemblFungi"/>
</dbReference>
<dbReference type="GO" id="GO:0016020">
    <property type="term" value="C:membrane"/>
    <property type="evidence" value="ECO:0007669"/>
    <property type="project" value="InterPro"/>
</dbReference>
<dbReference type="KEGG" id="dha:DEHA2D06930g"/>
<proteinExistence type="inferred from homology"/>
<gene>
    <name evidence="9" type="ordered locus">DEHA2D06930g</name>
</gene>
<comment type="cofactor">
    <cofactor evidence="6">
        <name>Ca(2+)</name>
        <dbReference type="ChEBI" id="CHEBI:29108"/>
    </cofactor>
</comment>
<keyword evidence="6" id="KW-0106">Calcium</keyword>
<dbReference type="InParanoid" id="B5RTE1"/>
<dbReference type="GO" id="GO:0030246">
    <property type="term" value="F:carbohydrate binding"/>
    <property type="evidence" value="ECO:0007669"/>
    <property type="project" value="EnsemblFungi"/>
</dbReference>
<name>B5RTE1_DEBHA</name>
<dbReference type="SUPFAM" id="SSF48225">
    <property type="entry name" value="Seven-hairpin glycosidases"/>
    <property type="match status" value="1"/>
</dbReference>
<dbReference type="OrthoDB" id="8118055at2759"/>
<keyword evidence="10" id="KW-1185">Reference proteome</keyword>
<feature type="active site" evidence="5">
    <location>
        <position position="294"/>
    </location>
</feature>
<feature type="binding site" evidence="6">
    <location>
        <position position="514"/>
    </location>
    <ligand>
        <name>Ca(2+)</name>
        <dbReference type="ChEBI" id="CHEBI:29108"/>
    </ligand>
</feature>
<comment type="similarity">
    <text evidence="2 7">Belongs to the glycosyl hydrolase 47 family.</text>
</comment>
<sequence length="846" mass="96750">MFYTSINNRIALVTCILACFCCVQSLKYQYESSFTPNHIQYLKNETRLLFKHAWSSYMQYGFPADEVLPDTCEPYGPDYNNVDNVVRNDALGNTSSTILDNLDTLMIMEEWEELERALEYLKSEEKTLFNKDTIVQVFETTIRSLGGLLSTHLLLTDVTKGNKILPSRYQKFKEISDNYDGFLLNMAYDLGLKLLPAFKTSTEIPVPRINLAKGVLKVPSNLQKETCTSGAASPVLEFTLLSKLSGDPQFEYYSQLTFWKLWSSRSALDLMPMSIDPIANKWKDQITGIGASVDSFYEYAAKASILFNDDYMWHVFKTSYKALLAHSVQGGGDNEGVMIFGNVGVNDGSLASIWIDSLGAFWSGLQVLTGQLQDAIKTHLMYLKLWDHFDSIPERWNFLLNKSQLENDDSEAIMLEWYPLRPEFIESTYYLYRATRDPMYLQIGARVLELLQTKYKTICGFHGLQDIRTGNFQNRMETFVMSETLKYLMLLFDADNEIFLHTSMMSNKNWIFSTEAHPMWFDKRLDPYNFTHSRSADKQNMGTLKNSLFAKMKSKFSRSKRKLTTADEKTFYRNITTPRVITYEMPGIIENGDIHKIDPLESKFDKCEVNVFNNKPSMLTVSGYYQLSSFFYPDHAFKYSLIKPRYLSKSALDGSCVELTPSFLRIFAMSGPDNTTKYHHQCPRTSTTTYLELVLGNIEKAQSVEISRLKYKRKQPTEYISLQEDDLWVPDFSSIRLKIEKLSSGLIDSENMLITDSFIQSIRVDDYNAEIGMSAANQSVSTTKDISLVLRIKKINGISVKPGQVVWTLPFEINTSIIGDSSIGVASDNRVVLQGNVVENLKVWYG</sequence>
<dbReference type="EC" id="3.2.1.-" evidence="7"/>
<feature type="active site" description="Proton donor" evidence="5">
    <location>
        <position position="394"/>
    </location>
</feature>
<evidence type="ECO:0000313" key="10">
    <source>
        <dbReference type="Proteomes" id="UP000000599"/>
    </source>
</evidence>
<evidence type="ECO:0000256" key="7">
    <source>
        <dbReference type="RuleBase" id="RU361193"/>
    </source>
</evidence>
<evidence type="ECO:0000256" key="1">
    <source>
        <dbReference type="ARBA" id="ARBA00004240"/>
    </source>
</evidence>
<evidence type="ECO:0000256" key="2">
    <source>
        <dbReference type="ARBA" id="ARBA00007658"/>
    </source>
</evidence>
<dbReference type="InterPro" id="IPR012341">
    <property type="entry name" value="6hp_glycosidase-like_sf"/>
</dbReference>
<protein>
    <recommendedName>
        <fullName evidence="7">alpha-1,2-Mannosidase</fullName>
        <ecNumber evidence="7">3.2.1.-</ecNumber>
    </recommendedName>
</protein>
<dbReference type="GO" id="GO:1904380">
    <property type="term" value="P:endoplasmic reticulum mannose trimming"/>
    <property type="evidence" value="ECO:0007669"/>
    <property type="project" value="EnsemblFungi"/>
</dbReference>
<feature type="active site" description="Proton donor" evidence="5">
    <location>
        <position position="139"/>
    </location>
</feature>
<feature type="chain" id="PRO_5002835768" description="alpha-1,2-Mannosidase" evidence="8">
    <location>
        <begin position="26"/>
        <end position="846"/>
    </location>
</feature>
<keyword evidence="6" id="KW-0479">Metal-binding</keyword>
<keyword evidence="8" id="KW-0732">Signal</keyword>
<dbReference type="PANTHER" id="PTHR45679:SF5">
    <property type="entry name" value="ER DEGRADATION-ENHANCING ALPHA-MANNOSIDASE-LIKE PROTEIN 1"/>
    <property type="match status" value="1"/>
</dbReference>
<keyword evidence="7" id="KW-0326">Glycosidase</keyword>
<evidence type="ECO:0000256" key="8">
    <source>
        <dbReference type="SAM" id="SignalP"/>
    </source>
</evidence>
<accession>B5RTE1</accession>
<comment type="subcellular location">
    <subcellularLocation>
        <location evidence="1">Endoplasmic reticulum</location>
    </subcellularLocation>
</comment>
<evidence type="ECO:0000256" key="4">
    <source>
        <dbReference type="ARBA" id="ARBA00023180"/>
    </source>
</evidence>
<organism evidence="9 10">
    <name type="scientific">Debaryomyces hansenii (strain ATCC 36239 / CBS 767 / BCRC 21394 / JCM 1990 / NBRC 0083 / IGC 2968)</name>
    <name type="common">Yeast</name>
    <name type="synonym">Torulaspora hansenii</name>
    <dbReference type="NCBI Taxonomy" id="284592"/>
    <lineage>
        <taxon>Eukaryota</taxon>
        <taxon>Fungi</taxon>
        <taxon>Dikarya</taxon>
        <taxon>Ascomycota</taxon>
        <taxon>Saccharomycotina</taxon>
        <taxon>Pichiomycetes</taxon>
        <taxon>Debaryomycetaceae</taxon>
        <taxon>Debaryomyces</taxon>
    </lineage>
</organism>
<evidence type="ECO:0000313" key="9">
    <source>
        <dbReference type="EMBL" id="CAR65626.1"/>
    </source>
</evidence>
<dbReference type="GO" id="GO:0044322">
    <property type="term" value="C:endoplasmic reticulum quality control compartment"/>
    <property type="evidence" value="ECO:0007669"/>
    <property type="project" value="GOC"/>
</dbReference>
<dbReference type="VEuPathDB" id="FungiDB:DEHA2D06930g"/>
<dbReference type="GeneID" id="8998477"/>
<dbReference type="GO" id="GO:0004571">
    <property type="term" value="F:mannosyl-oligosaccharide 1,2-alpha-mannosidase activity"/>
    <property type="evidence" value="ECO:0007669"/>
    <property type="project" value="EnsemblFungi"/>
</dbReference>
<dbReference type="AlphaFoldDB" id="B5RTE1"/>
<dbReference type="GO" id="GO:1900103">
    <property type="term" value="P:positive regulation of endoplasmic reticulum unfolded protein response"/>
    <property type="evidence" value="ECO:0007669"/>
    <property type="project" value="EnsemblFungi"/>
</dbReference>
<evidence type="ECO:0000256" key="3">
    <source>
        <dbReference type="ARBA" id="ARBA00022824"/>
    </source>
</evidence>
<dbReference type="InterPro" id="IPR001382">
    <property type="entry name" value="Glyco_hydro_47"/>
</dbReference>